<keyword evidence="1" id="KW-0479">Metal-binding</keyword>
<gene>
    <name evidence="3" type="ORF">Golob_021562</name>
</gene>
<evidence type="ECO:0000259" key="2">
    <source>
        <dbReference type="Pfam" id="PF16187"/>
    </source>
</evidence>
<dbReference type="InterPro" id="IPR011249">
    <property type="entry name" value="Metalloenz_LuxS/M16"/>
</dbReference>
<dbReference type="GO" id="GO:0046872">
    <property type="term" value="F:metal ion binding"/>
    <property type="evidence" value="ECO:0007669"/>
    <property type="project" value="UniProtKB-KW"/>
</dbReference>
<feature type="domain" description="Peptidase M16 middle/third" evidence="2">
    <location>
        <begin position="180"/>
        <end position="236"/>
    </location>
</feature>
<reference evidence="3 4" key="1">
    <citation type="journal article" date="2019" name="Genome Biol. Evol.">
        <title>Insights into the evolution of the New World diploid cottons (Gossypium, subgenus Houzingenia) based on genome sequencing.</title>
        <authorList>
            <person name="Grover C.E."/>
            <person name="Arick M.A. 2nd"/>
            <person name="Thrash A."/>
            <person name="Conover J.L."/>
            <person name="Sanders W.S."/>
            <person name="Peterson D.G."/>
            <person name="Frelichowski J.E."/>
            <person name="Scheffler J.A."/>
            <person name="Scheffler B.E."/>
            <person name="Wendel J.F."/>
        </authorList>
    </citation>
    <scope>NUCLEOTIDE SEQUENCE [LARGE SCALE GENOMIC DNA]</scope>
    <source>
        <strain evidence="3">157</strain>
        <tissue evidence="3">Leaf</tissue>
    </source>
</reference>
<accession>A0A7J8LDW1</accession>
<comment type="caution">
    <text evidence="3">The sequence shown here is derived from an EMBL/GenBank/DDBJ whole genome shotgun (WGS) entry which is preliminary data.</text>
</comment>
<evidence type="ECO:0000313" key="3">
    <source>
        <dbReference type="EMBL" id="MBA0550627.1"/>
    </source>
</evidence>
<organism evidence="3 4">
    <name type="scientific">Gossypium lobatum</name>
    <dbReference type="NCBI Taxonomy" id="34289"/>
    <lineage>
        <taxon>Eukaryota</taxon>
        <taxon>Viridiplantae</taxon>
        <taxon>Streptophyta</taxon>
        <taxon>Embryophyta</taxon>
        <taxon>Tracheophyta</taxon>
        <taxon>Spermatophyta</taxon>
        <taxon>Magnoliopsida</taxon>
        <taxon>eudicotyledons</taxon>
        <taxon>Gunneridae</taxon>
        <taxon>Pentapetalae</taxon>
        <taxon>rosids</taxon>
        <taxon>malvids</taxon>
        <taxon>Malvales</taxon>
        <taxon>Malvaceae</taxon>
        <taxon>Malvoideae</taxon>
        <taxon>Gossypium</taxon>
    </lineage>
</organism>
<proteinExistence type="predicted"/>
<feature type="domain" description="Peptidase M16 middle/third" evidence="2">
    <location>
        <begin position="2"/>
        <end position="165"/>
    </location>
</feature>
<sequence length="236" mass="27025">RYPEKDWLVGSSLPSDFNPTTIQKILNELSPESVRIFWESKKFEGLTDKVEPWYGTAYSIEKVSPSTIQAWMSSAPNENLHLPAPNVFIPTNLSIKNAQVKIKLPVLLRKSSYSKLWYKPDTVFFTPKAYVKINFDCPHAINSPETEVLTDLFTRLLMDYLNEYVGLSSLLIPSFVFHASAYCARVAGLRYHVRCIDCGFQVTLVGYNHKLRILLETIVDKIAKFEVKPDRFSVIK</sequence>
<dbReference type="AlphaFoldDB" id="A0A7J8LDW1"/>
<evidence type="ECO:0000256" key="1">
    <source>
        <dbReference type="ARBA" id="ARBA00022723"/>
    </source>
</evidence>
<dbReference type="SUPFAM" id="SSF63411">
    <property type="entry name" value="LuxS/MPP-like metallohydrolase"/>
    <property type="match status" value="2"/>
</dbReference>
<dbReference type="InterPro" id="IPR050626">
    <property type="entry name" value="Peptidase_M16"/>
</dbReference>
<dbReference type="GO" id="GO:0004222">
    <property type="term" value="F:metalloendopeptidase activity"/>
    <property type="evidence" value="ECO:0007669"/>
    <property type="project" value="TreeGrafter"/>
</dbReference>
<dbReference type="Gene3D" id="3.30.830.10">
    <property type="entry name" value="Metalloenzyme, LuxS/M16 peptidase-like"/>
    <property type="match status" value="2"/>
</dbReference>
<protein>
    <recommendedName>
        <fullName evidence="2">Peptidase M16 middle/third domain-containing protein</fullName>
    </recommendedName>
</protein>
<dbReference type="PANTHER" id="PTHR43690">
    <property type="entry name" value="NARDILYSIN"/>
    <property type="match status" value="1"/>
</dbReference>
<dbReference type="Pfam" id="PF16187">
    <property type="entry name" value="Peptidase_M16_M"/>
    <property type="match status" value="2"/>
</dbReference>
<dbReference type="GO" id="GO:0005829">
    <property type="term" value="C:cytosol"/>
    <property type="evidence" value="ECO:0007669"/>
    <property type="project" value="TreeGrafter"/>
</dbReference>
<feature type="non-terminal residue" evidence="3">
    <location>
        <position position="1"/>
    </location>
</feature>
<dbReference type="Proteomes" id="UP000593572">
    <property type="component" value="Unassembled WGS sequence"/>
</dbReference>
<dbReference type="GO" id="GO:0043171">
    <property type="term" value="P:peptide catabolic process"/>
    <property type="evidence" value="ECO:0007669"/>
    <property type="project" value="TreeGrafter"/>
</dbReference>
<name>A0A7J8LDW1_9ROSI</name>
<keyword evidence="4" id="KW-1185">Reference proteome</keyword>
<feature type="non-terminal residue" evidence="3">
    <location>
        <position position="236"/>
    </location>
</feature>
<evidence type="ECO:0000313" key="4">
    <source>
        <dbReference type="Proteomes" id="UP000593572"/>
    </source>
</evidence>
<dbReference type="GO" id="GO:0005739">
    <property type="term" value="C:mitochondrion"/>
    <property type="evidence" value="ECO:0007669"/>
    <property type="project" value="TreeGrafter"/>
</dbReference>
<dbReference type="GO" id="GO:0051603">
    <property type="term" value="P:proteolysis involved in protein catabolic process"/>
    <property type="evidence" value="ECO:0007669"/>
    <property type="project" value="TreeGrafter"/>
</dbReference>
<dbReference type="InterPro" id="IPR032632">
    <property type="entry name" value="Peptidase_M16_M"/>
</dbReference>
<dbReference type="EMBL" id="JABEZX010000002">
    <property type="protein sequence ID" value="MBA0550627.1"/>
    <property type="molecule type" value="Genomic_DNA"/>
</dbReference>
<dbReference type="PANTHER" id="PTHR43690:SF18">
    <property type="entry name" value="INSULIN-DEGRADING ENZYME-RELATED"/>
    <property type="match status" value="1"/>
</dbReference>